<sequence length="316" mass="33898">MDSTPDTATPETVAVVVVTYNSERLLPDLIASLGPGLAGVGWHLTVADNASADDSVGAVRRLAPDATVVEMGRNAGYAAGINAAVAKAGPFSAVLVLNPDVRLTPGCITTLLEVLRKDGTGIAVPLLVDGDDRLIHTMRREPGTFRVLGDALLGAVRAGRYPAFGEMVTDERLYADERLTDWAEGSTVLISAECWNRVAPWDESFFLYSEETDFALRARDAGFATRFTPAARAVHLEGDSKVSPGLWTLLTLNKVRLYGRRRGKVAASAFWAALLLREASRAALGKEPSKMAARALVSPARMREAPGPHTVHRPKK</sequence>
<evidence type="ECO:0000313" key="5">
    <source>
        <dbReference type="Proteomes" id="UP000053244"/>
    </source>
</evidence>
<protein>
    <submittedName>
        <fullName evidence="4">Glycosyl transferase family 2</fullName>
    </submittedName>
</protein>
<evidence type="ECO:0000256" key="1">
    <source>
        <dbReference type="SAM" id="MobiDB-lite"/>
    </source>
</evidence>
<dbReference type="InterPro" id="IPR001173">
    <property type="entry name" value="Glyco_trans_2-like"/>
</dbReference>
<feature type="domain" description="Glycosyltransferase 2-like" evidence="3">
    <location>
        <begin position="167"/>
        <end position="259"/>
    </location>
</feature>
<dbReference type="Pfam" id="PF13632">
    <property type="entry name" value="Glyco_trans_2_3"/>
    <property type="match status" value="1"/>
</dbReference>
<dbReference type="OrthoDB" id="9771846at2"/>
<dbReference type="GO" id="GO:0016740">
    <property type="term" value="F:transferase activity"/>
    <property type="evidence" value="ECO:0007669"/>
    <property type="project" value="UniProtKB-KW"/>
</dbReference>
<dbReference type="InterPro" id="IPR029044">
    <property type="entry name" value="Nucleotide-diphossugar_trans"/>
</dbReference>
<accession>A0A0X3V5D3</accession>
<dbReference type="PANTHER" id="PTHR43179:SF7">
    <property type="entry name" value="RHAMNOSYLTRANSFERASE WBBL"/>
    <property type="match status" value="1"/>
</dbReference>
<evidence type="ECO:0000259" key="2">
    <source>
        <dbReference type="Pfam" id="PF00535"/>
    </source>
</evidence>
<dbReference type="EMBL" id="LLZH01000037">
    <property type="protein sequence ID" value="KUL40009.1"/>
    <property type="molecule type" value="Genomic_DNA"/>
</dbReference>
<organism evidence="4 5">
    <name type="scientific">Actinoplanes awajinensis subsp. mycoplanecinus</name>
    <dbReference type="NCBI Taxonomy" id="135947"/>
    <lineage>
        <taxon>Bacteria</taxon>
        <taxon>Bacillati</taxon>
        <taxon>Actinomycetota</taxon>
        <taxon>Actinomycetes</taxon>
        <taxon>Micromonosporales</taxon>
        <taxon>Micromonosporaceae</taxon>
        <taxon>Actinoplanes</taxon>
    </lineage>
</organism>
<keyword evidence="4" id="KW-0808">Transferase</keyword>
<dbReference type="Gene3D" id="3.90.550.10">
    <property type="entry name" value="Spore Coat Polysaccharide Biosynthesis Protein SpsA, Chain A"/>
    <property type="match status" value="1"/>
</dbReference>
<dbReference type="CDD" id="cd04186">
    <property type="entry name" value="GT_2_like_c"/>
    <property type="match status" value="1"/>
</dbReference>
<dbReference type="Proteomes" id="UP000053244">
    <property type="component" value="Unassembled WGS sequence"/>
</dbReference>
<name>A0A0X3V5D3_9ACTN</name>
<reference evidence="4 5" key="1">
    <citation type="submission" date="2015-10" db="EMBL/GenBank/DDBJ databases">
        <authorList>
            <person name="Gilbert D.G."/>
        </authorList>
    </citation>
    <scope>NUCLEOTIDE SEQUENCE [LARGE SCALE GENOMIC DNA]</scope>
    <source>
        <strain evidence="4 5">NRRL B-16712</strain>
    </source>
</reference>
<dbReference type="AlphaFoldDB" id="A0A0X3V5D3"/>
<dbReference type="Pfam" id="PF00535">
    <property type="entry name" value="Glycos_transf_2"/>
    <property type="match status" value="1"/>
</dbReference>
<proteinExistence type="predicted"/>
<dbReference type="SUPFAM" id="SSF53448">
    <property type="entry name" value="Nucleotide-diphospho-sugar transferases"/>
    <property type="match status" value="1"/>
</dbReference>
<gene>
    <name evidence="4" type="ORF">ADL15_08145</name>
</gene>
<feature type="region of interest" description="Disordered" evidence="1">
    <location>
        <begin position="295"/>
        <end position="316"/>
    </location>
</feature>
<evidence type="ECO:0000313" key="4">
    <source>
        <dbReference type="EMBL" id="KUL40009.1"/>
    </source>
</evidence>
<evidence type="ECO:0000259" key="3">
    <source>
        <dbReference type="Pfam" id="PF13632"/>
    </source>
</evidence>
<comment type="caution">
    <text evidence="4">The sequence shown here is derived from an EMBL/GenBank/DDBJ whole genome shotgun (WGS) entry which is preliminary data.</text>
</comment>
<dbReference type="PANTHER" id="PTHR43179">
    <property type="entry name" value="RHAMNOSYLTRANSFERASE WBBL"/>
    <property type="match status" value="1"/>
</dbReference>
<keyword evidence="5" id="KW-1185">Reference proteome</keyword>
<feature type="domain" description="Glycosyltransferase 2-like" evidence="2">
    <location>
        <begin position="15"/>
        <end position="140"/>
    </location>
</feature>